<evidence type="ECO:0000313" key="3">
    <source>
        <dbReference type="Proteomes" id="UP000568158"/>
    </source>
</evidence>
<protein>
    <submittedName>
        <fullName evidence="2">Uncharacterized protein</fullName>
    </submittedName>
</protein>
<accession>A0A8H6BBU3</accession>
<proteinExistence type="predicted"/>
<name>A0A8H6BBU3_DEKBR</name>
<evidence type="ECO:0000256" key="1">
    <source>
        <dbReference type="SAM" id="MobiDB-lite"/>
    </source>
</evidence>
<dbReference type="EMBL" id="JABCYN010000032">
    <property type="protein sequence ID" value="KAF6009001.1"/>
    <property type="molecule type" value="Genomic_DNA"/>
</dbReference>
<feature type="non-terminal residue" evidence="2">
    <location>
        <position position="97"/>
    </location>
</feature>
<reference evidence="2 3" key="1">
    <citation type="journal article" date="2020" name="Appl. Microbiol. Biotechnol.">
        <title>Targeted gene deletion in Brettanomyces bruxellensis with an expression-free CRISPR-Cas9 system.</title>
        <authorList>
            <person name="Varela C."/>
            <person name="Bartel C."/>
            <person name="Onetto C."/>
            <person name="Borneman A."/>
        </authorList>
    </citation>
    <scope>NUCLEOTIDE SEQUENCE [LARGE SCALE GENOMIC DNA]</scope>
    <source>
        <strain evidence="2 3">AWRI1613</strain>
    </source>
</reference>
<feature type="region of interest" description="Disordered" evidence="1">
    <location>
        <begin position="65"/>
        <end position="97"/>
    </location>
</feature>
<organism evidence="2 3">
    <name type="scientific">Dekkera bruxellensis</name>
    <name type="common">Brettanomyces custersii</name>
    <dbReference type="NCBI Taxonomy" id="5007"/>
    <lineage>
        <taxon>Eukaryota</taxon>
        <taxon>Fungi</taxon>
        <taxon>Dikarya</taxon>
        <taxon>Ascomycota</taxon>
        <taxon>Saccharomycotina</taxon>
        <taxon>Pichiomycetes</taxon>
        <taxon>Pichiales</taxon>
        <taxon>Pichiaceae</taxon>
        <taxon>Brettanomyces</taxon>
    </lineage>
</organism>
<dbReference type="Proteomes" id="UP000568158">
    <property type="component" value="Unassembled WGS sequence"/>
</dbReference>
<dbReference type="AlphaFoldDB" id="A0A8H6BBU3"/>
<feature type="compositionally biased region" description="Basic residues" evidence="1">
    <location>
        <begin position="84"/>
        <end position="97"/>
    </location>
</feature>
<gene>
    <name evidence="2" type="ORF">HII12_003891</name>
</gene>
<evidence type="ECO:0000313" key="2">
    <source>
        <dbReference type="EMBL" id="KAF6009001.1"/>
    </source>
</evidence>
<comment type="caution">
    <text evidence="2">The sequence shown here is derived from an EMBL/GenBank/DDBJ whole genome shotgun (WGS) entry which is preliminary data.</text>
</comment>
<sequence length="97" mass="11506">TPNTLQMMWNAMNALYQYEKKSINMAFILGLIPNDETFYNIRSRDMVEMALDLENEGNLKLRKKEEPEKAMEAEAEGMYARDKQKVRKMAKTRRKQK</sequence>